<evidence type="ECO:0000256" key="1">
    <source>
        <dbReference type="ARBA" id="ARBA00010062"/>
    </source>
</evidence>
<dbReference type="Proteomes" id="UP000587527">
    <property type="component" value="Unassembled WGS sequence"/>
</dbReference>
<comment type="caution">
    <text evidence="4">The sequence shown here is derived from an EMBL/GenBank/DDBJ whole genome shotgun (WGS) entry which is preliminary data.</text>
</comment>
<feature type="domain" description="Leucine-binding protein" evidence="3">
    <location>
        <begin position="50"/>
        <end position="388"/>
    </location>
</feature>
<name>A0A841BUI6_9ACTN</name>
<gene>
    <name evidence="4" type="ORF">F4553_003790</name>
</gene>
<accession>A0A841BUI6</accession>
<dbReference type="Pfam" id="PF13458">
    <property type="entry name" value="Peripla_BP_6"/>
    <property type="match status" value="1"/>
</dbReference>
<dbReference type="Gene3D" id="3.40.50.2300">
    <property type="match status" value="2"/>
</dbReference>
<dbReference type="InterPro" id="IPR028082">
    <property type="entry name" value="Peripla_BP_I"/>
</dbReference>
<proteinExistence type="inferred from homology"/>
<dbReference type="SUPFAM" id="SSF53822">
    <property type="entry name" value="Periplasmic binding protein-like I"/>
    <property type="match status" value="1"/>
</dbReference>
<dbReference type="PANTHER" id="PTHR30483:SF38">
    <property type="entry name" value="BLR7848 PROTEIN"/>
    <property type="match status" value="1"/>
</dbReference>
<dbReference type="AlphaFoldDB" id="A0A841BUI6"/>
<comment type="similarity">
    <text evidence="1">Belongs to the leucine-binding protein family.</text>
</comment>
<keyword evidence="2" id="KW-0732">Signal</keyword>
<organism evidence="4 5">
    <name type="scientific">Allocatelliglobosispora scoriae</name>
    <dbReference type="NCBI Taxonomy" id="643052"/>
    <lineage>
        <taxon>Bacteria</taxon>
        <taxon>Bacillati</taxon>
        <taxon>Actinomycetota</taxon>
        <taxon>Actinomycetes</taxon>
        <taxon>Micromonosporales</taxon>
        <taxon>Micromonosporaceae</taxon>
        <taxon>Allocatelliglobosispora</taxon>
    </lineage>
</organism>
<protein>
    <submittedName>
        <fullName evidence="4">Branched-chain amino acid transport system substrate-binding protein</fullName>
    </submittedName>
</protein>
<evidence type="ECO:0000313" key="4">
    <source>
        <dbReference type="EMBL" id="MBB5870411.1"/>
    </source>
</evidence>
<dbReference type="RefSeq" id="WP_184837795.1">
    <property type="nucleotide sequence ID" value="NZ_JACHMN010000002.1"/>
</dbReference>
<keyword evidence="5" id="KW-1185">Reference proteome</keyword>
<evidence type="ECO:0000313" key="5">
    <source>
        <dbReference type="Proteomes" id="UP000587527"/>
    </source>
</evidence>
<dbReference type="InterPro" id="IPR028081">
    <property type="entry name" value="Leu-bd"/>
</dbReference>
<dbReference type="InterPro" id="IPR051010">
    <property type="entry name" value="BCAA_transport"/>
</dbReference>
<evidence type="ECO:0000259" key="3">
    <source>
        <dbReference type="Pfam" id="PF13458"/>
    </source>
</evidence>
<dbReference type="PANTHER" id="PTHR30483">
    <property type="entry name" value="LEUCINE-SPECIFIC-BINDING PROTEIN"/>
    <property type="match status" value="1"/>
</dbReference>
<evidence type="ECO:0000256" key="2">
    <source>
        <dbReference type="ARBA" id="ARBA00022729"/>
    </source>
</evidence>
<sequence length="409" mass="43042">MGDRPWHGRISRRGALAAGLGITMGGLLTACDGGSNEDVVGPTSDGELVLGVSLELTGQGSALGKLQQRALKITMDDINVTGIRIGDKHRRVRLIVEDNRGDAAVAATIAGKLIDERVSAIIGGITAETSLAMIKVAEARNVPMLSLSGADEIALPLMTRKFTYKLAPNASDIARVIALEIQRQGLKKISILVSTDASGTAATRALSVALRAIRSDARKDNVLDTVTLPRSGKDLGGAVARAIDEGPDAVIVWATAPTSGEVARELREAGFTGKIFFDPGVIADDMFSSSYAAALEGAFVCSPMVLGGAPLIANTPSSRATRTFVNRYNQEFGSFSGFAPYASDAVWLVASAARRAKSTDPRRLRGSLEAIPYEGVAGAYAFSPIDHGGLAPDVLTIFTVHQREWIRLS</sequence>
<dbReference type="PROSITE" id="PS51257">
    <property type="entry name" value="PROKAR_LIPOPROTEIN"/>
    <property type="match status" value="1"/>
</dbReference>
<reference evidence="4 5" key="1">
    <citation type="submission" date="2020-08" db="EMBL/GenBank/DDBJ databases">
        <title>Sequencing the genomes of 1000 actinobacteria strains.</title>
        <authorList>
            <person name="Klenk H.-P."/>
        </authorList>
    </citation>
    <scope>NUCLEOTIDE SEQUENCE [LARGE SCALE GENOMIC DNA]</scope>
    <source>
        <strain evidence="4 5">DSM 45362</strain>
    </source>
</reference>
<dbReference type="EMBL" id="JACHMN010000002">
    <property type="protein sequence ID" value="MBB5870411.1"/>
    <property type="molecule type" value="Genomic_DNA"/>
</dbReference>